<dbReference type="CDD" id="cd00131">
    <property type="entry name" value="PAX"/>
    <property type="match status" value="1"/>
</dbReference>
<dbReference type="PROSITE" id="PS00034">
    <property type="entry name" value="PAIRED_1"/>
    <property type="match status" value="1"/>
</dbReference>
<feature type="region of interest" description="Disordered" evidence="8">
    <location>
        <begin position="1047"/>
        <end position="1072"/>
    </location>
</feature>
<evidence type="ECO:0000256" key="5">
    <source>
        <dbReference type="ARBA" id="ARBA00023125"/>
    </source>
</evidence>
<sequence>MSGLSYLWPSAALGFGTAACSMHNEAASFNSSGSSSLSSTDLSSYHTGTLNIDCNEIYPRSAQHPTLASSLNFLVDSSIHTKPTRISPDLNSHSSYAGVPGLLPSEFQTTAHAESPPPGMQRARNSAYSFGQNLNQPRDANNSSLALSVPHCQCAVVAAAAAATYARSCLYHGVAMAAAAGYNSLDSQSFSSSESPPPTLVYGRNAGYAPTYSTGMNITNRQNYFSSTVATCVSPPGQVNSQPLFALHTGVSPQTGLYQTATPSVYAQAAAVAAAAAAHKHAQYFQGIYGRSKSGRAKGHGGINQLGGVFVNGRPLPSQVRQQIVQLANQNVRPCDISRQLRVSHGCVSKILGRYYETGSIRPGIIGGSKPKVATPSVVDAICKYKEDSPTMFAWEIRDRLLKDQICTPENVPSVSSINRIVRNKDNQIALNLDVSPGRGATKSSFGPDCERSDSLPSPLSGRSEISVQRSVRNKKANMEPDRPHVQIASERVVPMTNSDMTKTKLCSGSTEKNERLSEQSLHIDRHSNMLPLCSFLKPDGPVEPDYSNFNSLPKVYLNGATEVHPTEDTAKVVSTISMPSVDTFGNTTGPRFSKTTSLATSNTDASRQIYSSLMPSACEDLIVTSTKPQNMDVLANQSDSERTLTYLGDSAFTEYSSLNLMRANNLTENGLTGEGEHRSKLSFDSLAALSELTNFSTAALAADYSITGLLGLSMATTNCFRPSVMHSTHTNAATGEMNFEYGGTQNSLQLDHLARQFYPIPNKDSSEFSPDGHSTLVQTSSQSQLRHEQTPTGPDSAALGLPPLRQQRLFVNSDSLHDVYYSGPLVSTCQKTEEAGDMETDGRMSVIRSLATSTSTTSTPSVTAESMSPRKSLDSDLADKNVREKARSPKRKYTEQSTDRRIGGLSRNGIQDKALSHDTLVNCNRLAHFNVFTNPISFEQTSPVNVISNTGNIYRSEDHPINPDEPHSSSGLKQFDFHLYDRLRTTSSLSKESASTIYSHTSGYNDGEHMSRLRTLAGCYSEKDSKAFDKTAFNYTTVDNTEQYYHTGGYDQNHSRTHAHHQHPQHQQHTSLFEKPLSTDTNFLKSADPTEIHPHLISVNSRTYDPSEHTDQQSPKRSANYSPTYTNLDESASAFGQRSVAGSWDTNAFSKCNKETNLKGRRTPEFPCSFHSPILDVSNSTFGAYY</sequence>
<dbReference type="InterPro" id="IPR001523">
    <property type="entry name" value="Paired_dom"/>
</dbReference>
<evidence type="ECO:0000256" key="4">
    <source>
        <dbReference type="ARBA" id="ARBA00023015"/>
    </source>
</evidence>
<dbReference type="SUPFAM" id="SSF46689">
    <property type="entry name" value="Homeodomain-like"/>
    <property type="match status" value="1"/>
</dbReference>
<dbReference type="GO" id="GO:0000978">
    <property type="term" value="F:RNA polymerase II cis-regulatory region sequence-specific DNA binding"/>
    <property type="evidence" value="ECO:0007669"/>
    <property type="project" value="TreeGrafter"/>
</dbReference>
<evidence type="ECO:0000256" key="7">
    <source>
        <dbReference type="ARBA" id="ARBA00023242"/>
    </source>
</evidence>
<dbReference type="AlphaFoldDB" id="A0A8E0S6E9"/>
<evidence type="ECO:0000313" key="11">
    <source>
        <dbReference type="Proteomes" id="UP000728185"/>
    </source>
</evidence>
<feature type="region of interest" description="Disordered" evidence="8">
    <location>
        <begin position="762"/>
        <end position="802"/>
    </location>
</feature>
<dbReference type="SMART" id="SM00351">
    <property type="entry name" value="PAX"/>
    <property type="match status" value="1"/>
</dbReference>
<feature type="compositionally biased region" description="Low complexity" evidence="8">
    <location>
        <begin position="851"/>
        <end position="867"/>
    </location>
</feature>
<dbReference type="FunFam" id="1.10.10.10:FF:000003">
    <property type="entry name" value="Paired box protein Pax-6"/>
    <property type="match status" value="1"/>
</dbReference>
<keyword evidence="11" id="KW-1185">Reference proteome</keyword>
<reference evidence="10" key="1">
    <citation type="submission" date="2019-05" db="EMBL/GenBank/DDBJ databases">
        <title>Annotation for the trematode Fasciolopsis buski.</title>
        <authorList>
            <person name="Choi Y.-J."/>
        </authorList>
    </citation>
    <scope>NUCLEOTIDE SEQUENCE</scope>
    <source>
        <strain evidence="10">HT</strain>
        <tissue evidence="10">Whole worm</tissue>
    </source>
</reference>
<keyword evidence="7" id="KW-0539">Nucleus</keyword>
<dbReference type="InterPro" id="IPR009057">
    <property type="entry name" value="Homeodomain-like_sf"/>
</dbReference>
<dbReference type="OrthoDB" id="3225452at2759"/>
<evidence type="ECO:0000256" key="3">
    <source>
        <dbReference type="ARBA" id="ARBA00022724"/>
    </source>
</evidence>
<protein>
    <submittedName>
        <fullName evidence="10">Pax-B</fullName>
    </submittedName>
</protein>
<proteinExistence type="predicted"/>
<keyword evidence="2" id="KW-0217">Developmental protein</keyword>
<name>A0A8E0S6E9_9TREM</name>
<feature type="compositionally biased region" description="Basic residues" evidence="8">
    <location>
        <begin position="1056"/>
        <end position="1067"/>
    </location>
</feature>
<keyword evidence="3" id="KW-0563">Paired box</keyword>
<dbReference type="PANTHER" id="PTHR45636">
    <property type="entry name" value="PAIRED BOX PROTEIN PAX-6-RELATED-RELATED"/>
    <property type="match status" value="1"/>
</dbReference>
<evidence type="ECO:0000256" key="8">
    <source>
        <dbReference type="SAM" id="MobiDB-lite"/>
    </source>
</evidence>
<feature type="region of interest" description="Disordered" evidence="8">
    <location>
        <begin position="435"/>
        <end position="480"/>
    </location>
</feature>
<dbReference type="Gene3D" id="1.10.10.10">
    <property type="entry name" value="Winged helix-like DNA-binding domain superfamily/Winged helix DNA-binding domain"/>
    <property type="match status" value="2"/>
</dbReference>
<evidence type="ECO:0000259" key="9">
    <source>
        <dbReference type="PROSITE" id="PS51057"/>
    </source>
</evidence>
<dbReference type="GO" id="GO:0005634">
    <property type="term" value="C:nucleus"/>
    <property type="evidence" value="ECO:0007669"/>
    <property type="project" value="UniProtKB-SubCell"/>
</dbReference>
<dbReference type="PROSITE" id="PS51057">
    <property type="entry name" value="PAIRED_2"/>
    <property type="match status" value="1"/>
</dbReference>
<dbReference type="InterPro" id="IPR043565">
    <property type="entry name" value="PAX_fam"/>
</dbReference>
<feature type="compositionally biased region" description="Low complexity" evidence="8">
    <location>
        <begin position="775"/>
        <end position="785"/>
    </location>
</feature>
<dbReference type="InterPro" id="IPR043182">
    <property type="entry name" value="PAIRED_DNA-bd_dom"/>
</dbReference>
<dbReference type="InterPro" id="IPR036388">
    <property type="entry name" value="WH-like_DNA-bd_sf"/>
</dbReference>
<feature type="domain" description="Paired" evidence="9">
    <location>
        <begin position="299"/>
        <end position="425"/>
    </location>
</feature>
<dbReference type="PRINTS" id="PR00027">
    <property type="entry name" value="PAIREDBOX"/>
</dbReference>
<evidence type="ECO:0000256" key="6">
    <source>
        <dbReference type="ARBA" id="ARBA00023163"/>
    </source>
</evidence>
<dbReference type="FunFam" id="1.10.10.10:FF:000013">
    <property type="entry name" value="Paired box 8 isoform 1"/>
    <property type="match status" value="1"/>
</dbReference>
<accession>A0A8E0S6E9</accession>
<feature type="region of interest" description="Disordered" evidence="8">
    <location>
        <begin position="851"/>
        <end position="906"/>
    </location>
</feature>
<feature type="region of interest" description="Disordered" evidence="8">
    <location>
        <begin position="1085"/>
        <end position="1123"/>
    </location>
</feature>
<keyword evidence="5" id="KW-0238">DNA-binding</keyword>
<dbReference type="Proteomes" id="UP000728185">
    <property type="component" value="Unassembled WGS sequence"/>
</dbReference>
<evidence type="ECO:0000313" key="10">
    <source>
        <dbReference type="EMBL" id="KAA0197843.1"/>
    </source>
</evidence>
<dbReference type="EMBL" id="LUCM01002120">
    <property type="protein sequence ID" value="KAA0197843.1"/>
    <property type="molecule type" value="Genomic_DNA"/>
</dbReference>
<feature type="compositionally biased region" description="Polar residues" evidence="8">
    <location>
        <begin position="1113"/>
        <end position="1123"/>
    </location>
</feature>
<dbReference type="GO" id="GO:0000981">
    <property type="term" value="F:DNA-binding transcription factor activity, RNA polymerase II-specific"/>
    <property type="evidence" value="ECO:0007669"/>
    <property type="project" value="TreeGrafter"/>
</dbReference>
<keyword evidence="6" id="KW-0804">Transcription</keyword>
<comment type="subcellular location">
    <subcellularLocation>
        <location evidence="1">Nucleus</location>
    </subcellularLocation>
</comment>
<gene>
    <name evidence="10" type="ORF">FBUS_06032</name>
</gene>
<organism evidence="10 11">
    <name type="scientific">Fasciolopsis buskii</name>
    <dbReference type="NCBI Taxonomy" id="27845"/>
    <lineage>
        <taxon>Eukaryota</taxon>
        <taxon>Metazoa</taxon>
        <taxon>Spiralia</taxon>
        <taxon>Lophotrochozoa</taxon>
        <taxon>Platyhelminthes</taxon>
        <taxon>Trematoda</taxon>
        <taxon>Digenea</taxon>
        <taxon>Plagiorchiida</taxon>
        <taxon>Echinostomata</taxon>
        <taxon>Echinostomatoidea</taxon>
        <taxon>Fasciolidae</taxon>
        <taxon>Fasciolopsis</taxon>
    </lineage>
</organism>
<feature type="compositionally biased region" description="Basic and acidic residues" evidence="8">
    <location>
        <begin position="872"/>
        <end position="903"/>
    </location>
</feature>
<dbReference type="PANTHER" id="PTHR45636:SF31">
    <property type="entry name" value="PAIRED BOX PROTEIN 2 HOMOLOG-RELATED"/>
    <property type="match status" value="1"/>
</dbReference>
<comment type="caution">
    <text evidence="10">The sequence shown here is derived from an EMBL/GenBank/DDBJ whole genome shotgun (WGS) entry which is preliminary data.</text>
</comment>
<keyword evidence="4" id="KW-0805">Transcription regulation</keyword>
<evidence type="ECO:0000256" key="2">
    <source>
        <dbReference type="ARBA" id="ARBA00022473"/>
    </source>
</evidence>
<evidence type="ECO:0000256" key="1">
    <source>
        <dbReference type="ARBA" id="ARBA00004123"/>
    </source>
</evidence>
<dbReference type="Pfam" id="PF00292">
    <property type="entry name" value="PAX"/>
    <property type="match status" value="1"/>
</dbReference>